<evidence type="ECO:0008006" key="3">
    <source>
        <dbReference type="Google" id="ProtNLM"/>
    </source>
</evidence>
<reference evidence="1 2" key="1">
    <citation type="submission" date="2020-08" db="EMBL/GenBank/DDBJ databases">
        <title>Genomic Encyclopedia of Type Strains, Phase IV (KMG-IV): sequencing the most valuable type-strain genomes for metagenomic binning, comparative biology and taxonomic classification.</title>
        <authorList>
            <person name="Goeker M."/>
        </authorList>
    </citation>
    <scope>NUCLEOTIDE SEQUENCE [LARGE SCALE GENOMIC DNA]</scope>
    <source>
        <strain evidence="1 2">DSM 21793</strain>
    </source>
</reference>
<sequence>MTEAQARAFAKNQEAAWNARDLDAYFALFTRDAVFVDQTRDVKHGGMIPYGTSTLPKARAQAAKFLAGATSIERGTIDKVEISQDGTSARLVGREVTTVQSKGRTRKACADTEQTLVLVGGQIRSKGQTDTITRCR</sequence>
<organism evidence="1 2">
    <name type="scientific">Phenylobacterium haematophilum</name>
    <dbReference type="NCBI Taxonomy" id="98513"/>
    <lineage>
        <taxon>Bacteria</taxon>
        <taxon>Pseudomonadati</taxon>
        <taxon>Pseudomonadota</taxon>
        <taxon>Alphaproteobacteria</taxon>
        <taxon>Caulobacterales</taxon>
        <taxon>Caulobacteraceae</taxon>
        <taxon>Phenylobacterium</taxon>
    </lineage>
</organism>
<dbReference type="SUPFAM" id="SSF54427">
    <property type="entry name" value="NTF2-like"/>
    <property type="match status" value="1"/>
</dbReference>
<gene>
    <name evidence="1" type="ORF">GGQ61_002336</name>
</gene>
<comment type="caution">
    <text evidence="1">The sequence shown here is derived from an EMBL/GenBank/DDBJ whole genome shotgun (WGS) entry which is preliminary data.</text>
</comment>
<dbReference type="AlphaFoldDB" id="A0A839ZZN4"/>
<keyword evidence="2" id="KW-1185">Reference proteome</keyword>
<proteinExistence type="predicted"/>
<name>A0A839ZZN4_9CAUL</name>
<protein>
    <recommendedName>
        <fullName evidence="3">DUF4440 domain-containing protein</fullName>
    </recommendedName>
</protein>
<evidence type="ECO:0000313" key="2">
    <source>
        <dbReference type="Proteomes" id="UP000530564"/>
    </source>
</evidence>
<accession>A0A839ZZN4</accession>
<dbReference type="EMBL" id="JACIDK010000003">
    <property type="protein sequence ID" value="MBB3891608.1"/>
    <property type="molecule type" value="Genomic_DNA"/>
</dbReference>
<evidence type="ECO:0000313" key="1">
    <source>
        <dbReference type="EMBL" id="MBB3891608.1"/>
    </source>
</evidence>
<dbReference type="InterPro" id="IPR032710">
    <property type="entry name" value="NTF2-like_dom_sf"/>
</dbReference>
<dbReference type="RefSeq" id="WP_183772734.1">
    <property type="nucleotide sequence ID" value="NZ_JACIDK010000003.1"/>
</dbReference>
<dbReference type="Proteomes" id="UP000530564">
    <property type="component" value="Unassembled WGS sequence"/>
</dbReference>
<dbReference type="Gene3D" id="3.10.450.50">
    <property type="match status" value="1"/>
</dbReference>